<dbReference type="Proteomes" id="UP001140234">
    <property type="component" value="Unassembled WGS sequence"/>
</dbReference>
<name>A0ACC1K6K2_9FUNG</name>
<evidence type="ECO:0000313" key="2">
    <source>
        <dbReference type="Proteomes" id="UP001140234"/>
    </source>
</evidence>
<reference evidence="1" key="1">
    <citation type="submission" date="2022-07" db="EMBL/GenBank/DDBJ databases">
        <title>Phylogenomic reconstructions and comparative analyses of Kickxellomycotina fungi.</title>
        <authorList>
            <person name="Reynolds N.K."/>
            <person name="Stajich J.E."/>
            <person name="Barry K."/>
            <person name="Grigoriev I.V."/>
            <person name="Crous P."/>
            <person name="Smith M.E."/>
        </authorList>
    </citation>
    <scope>NUCLEOTIDE SEQUENCE</scope>
    <source>
        <strain evidence="1">CBS 109366</strain>
    </source>
</reference>
<keyword evidence="2" id="KW-1185">Reference proteome</keyword>
<protein>
    <submittedName>
        <fullName evidence="1">Uncharacterized protein</fullName>
    </submittedName>
</protein>
<dbReference type="EMBL" id="JANBUJ010000146">
    <property type="protein sequence ID" value="KAJ2774025.1"/>
    <property type="molecule type" value="Genomic_DNA"/>
</dbReference>
<accession>A0ACC1K6K2</accession>
<proteinExistence type="predicted"/>
<comment type="caution">
    <text evidence="1">The sequence shown here is derived from an EMBL/GenBank/DDBJ whole genome shotgun (WGS) entry which is preliminary data.</text>
</comment>
<evidence type="ECO:0000313" key="1">
    <source>
        <dbReference type="EMBL" id="KAJ2774025.1"/>
    </source>
</evidence>
<organism evidence="1 2">
    <name type="scientific">Coemansia nantahalensis</name>
    <dbReference type="NCBI Taxonomy" id="2789366"/>
    <lineage>
        <taxon>Eukaryota</taxon>
        <taxon>Fungi</taxon>
        <taxon>Fungi incertae sedis</taxon>
        <taxon>Zoopagomycota</taxon>
        <taxon>Kickxellomycotina</taxon>
        <taxon>Kickxellomycetes</taxon>
        <taxon>Kickxellales</taxon>
        <taxon>Kickxellaceae</taxon>
        <taxon>Coemansia</taxon>
    </lineage>
</organism>
<gene>
    <name evidence="1" type="ORF">IWQ57_001013</name>
</gene>
<sequence length="752" mass="77460">MPLLPPPTKGPATAGGMDSCPHKAPDRRGGLKKWLSAKVISHAQDGGQQSMHVAPRLQRKPAAARSNRHSSASFSPPSVLAPAPTPLPSTDSVDAAAPKDLDAGSHPANRKSKRGLPLRKRSLIYAIYCTAQPGANVVLGARSPVTQARAASPETAGFAWQSLQKYQIEPPASHPLAAINVSSIYGSCQSRRSSSVSIDSASSGSEASSIVSISPGGRSHGQHMSDMSIRFMVVDVVNHLTALQHQACGANGRSSCTSVASSRSSCAEQQVVGETAYRCSSRYAPRLSTVERVDDGRLLLRPSGSTVLTQDTCTPAGSDESAAGGMGAAGGHLPAPHAPLANGAVDSMRIHVSKLGVEAQGLPSCAFEYDASLASLDGPAVAAVDPDGAGSLTSLPDAHRFYIITPPESPNKSNQTTANTSLATAVPAGDDLDASSSGAAGAGMGGPAKAAELPSKLVRCYYTSEDGEDDSPGSAKSPVEPRDSVMASTEAGRHGAECSIVCSPSPPAPPAASAQVNCVSGVEPAASDATGTRQPALEGQHQMSATGTETSLLFGGHYASIVRTAAADCHSPVPLHSGAQTAADAAVPPSTVAALPDGAGGMASQPRAQEVSRPRKLTAALVKAAQLDGLRHLQRMIRSGGGRRAHSGASTASRATSSSSSSSVGSGTGSKSAYGTQRSRPTGTAQRQKVFRFNELVAVYETWDRGEYDRRGMPATKLDAELIEQIKQELNDFKAHEMPVHDESRANTHFIL</sequence>